<feature type="binding site" evidence="12">
    <location>
        <position position="105"/>
    </location>
    <ligand>
        <name>Fe cation</name>
        <dbReference type="ChEBI" id="CHEBI:24875"/>
        <label>1</label>
    </ligand>
</feature>
<evidence type="ECO:0000256" key="12">
    <source>
        <dbReference type="PIRSR" id="PIRSR601519-1"/>
    </source>
</evidence>
<evidence type="ECO:0000256" key="5">
    <source>
        <dbReference type="ARBA" id="ARBA00022723"/>
    </source>
</evidence>
<dbReference type="AlphaFoldDB" id="A0A8D0MBM7"/>
<dbReference type="Ensembl" id="ENSSSCT00015002151.1">
    <property type="protein sequence ID" value="ENSSSCP00015000650.1"/>
    <property type="gene ID" value="ENSSSCG00015001801.1"/>
</dbReference>
<dbReference type="FunFam" id="1.20.1260.10:FF:000009">
    <property type="entry name" value="Ferritin light chain"/>
    <property type="match status" value="1"/>
</dbReference>
<protein>
    <recommendedName>
        <fullName evidence="13">Ferritin</fullName>
    </recommendedName>
</protein>
<feature type="region of interest" description="Disordered" evidence="14">
    <location>
        <begin position="183"/>
        <end position="207"/>
    </location>
</feature>
<dbReference type="InterPro" id="IPR014034">
    <property type="entry name" value="Ferritin_CS"/>
</dbReference>
<dbReference type="PANTHER" id="PTHR11431">
    <property type="entry name" value="FERRITIN"/>
    <property type="match status" value="1"/>
</dbReference>
<dbReference type="PROSITE" id="PS00204">
    <property type="entry name" value="FERRITIN_2"/>
    <property type="match status" value="1"/>
</dbReference>
<dbReference type="GO" id="GO:0008199">
    <property type="term" value="F:ferric iron binding"/>
    <property type="evidence" value="ECO:0007669"/>
    <property type="project" value="InterPro"/>
</dbReference>
<dbReference type="GO" id="GO:0006879">
    <property type="term" value="P:intracellular iron ion homeostasis"/>
    <property type="evidence" value="ECO:0007669"/>
    <property type="project" value="UniProtKB-KW"/>
</dbReference>
<dbReference type="PROSITE" id="PS50905">
    <property type="entry name" value="FERRITIN_LIKE"/>
    <property type="match status" value="1"/>
</dbReference>
<sequence length="222" mass="25140">STRSSQIRQTYSTRVEADVDHLVVHLQPSYTYLSLGFYLDCVDEALEGVGHFFHRLAEEKRKGTEQLLKMQNRRSDHALFQDVQKPSEDEGCKTQDALEAALFMEKNLTQALLDLHALGSARTDPRLCDFLESHFLDGQVKLIKKMGNHLTNLCNLATPRQDWACIFSKGSFSNMTRSLWSPPPLRSSSGVRSSDSSPRLQPLGSFLTTLEPSPQAWTKWKQ</sequence>
<evidence type="ECO:0000256" key="8">
    <source>
        <dbReference type="ARBA" id="ARBA00023329"/>
    </source>
</evidence>
<dbReference type="Gene3D" id="1.20.1260.10">
    <property type="match status" value="1"/>
</dbReference>
<evidence type="ECO:0000256" key="7">
    <source>
        <dbReference type="ARBA" id="ARBA00023228"/>
    </source>
</evidence>
<organism evidence="16 17">
    <name type="scientific">Sus scrofa</name>
    <name type="common">Pig</name>
    <dbReference type="NCBI Taxonomy" id="9823"/>
    <lineage>
        <taxon>Eukaryota</taxon>
        <taxon>Metazoa</taxon>
        <taxon>Chordata</taxon>
        <taxon>Craniata</taxon>
        <taxon>Vertebrata</taxon>
        <taxon>Euteleostomi</taxon>
        <taxon>Mammalia</taxon>
        <taxon>Eutheria</taxon>
        <taxon>Laurasiatheria</taxon>
        <taxon>Artiodactyla</taxon>
        <taxon>Suina</taxon>
        <taxon>Suidae</taxon>
        <taxon>Sus</taxon>
    </lineage>
</organism>
<evidence type="ECO:0000256" key="14">
    <source>
        <dbReference type="SAM" id="MobiDB-lite"/>
    </source>
</evidence>
<dbReference type="InterPro" id="IPR008331">
    <property type="entry name" value="Ferritin_DPS_dom"/>
</dbReference>
<evidence type="ECO:0000256" key="9">
    <source>
        <dbReference type="ARBA" id="ARBA00044942"/>
    </source>
</evidence>
<comment type="subcellular location">
    <subcellularLocation>
        <location evidence="9">Autolysosome</location>
    </subcellularLocation>
    <subcellularLocation>
        <location evidence="1">Cytoplasm</location>
    </subcellularLocation>
</comment>
<dbReference type="InterPro" id="IPR009078">
    <property type="entry name" value="Ferritin-like_SF"/>
</dbReference>
<dbReference type="InterPro" id="IPR012347">
    <property type="entry name" value="Ferritin-like"/>
</dbReference>
<keyword evidence="8" id="KW-0968">Cytoplasmic vesicle</keyword>
<comment type="similarity">
    <text evidence="2 13">Belongs to the ferritin family.</text>
</comment>
<comment type="function">
    <text evidence="10">Stores iron in a soluble, non-toxic, readily available form. Important for iron homeostasis. Iron is taken up in the ferrous form and deposited as ferric hydroxides after oxidation. Also plays a role in delivery of iron to cells. Mediates iron uptake in capsule cells of the developing kidney. Delivery to lysosomes by the cargo receptor NCOA4 for autophagic degradation and release or iron.</text>
</comment>
<evidence type="ECO:0000256" key="13">
    <source>
        <dbReference type="RuleBase" id="RU361145"/>
    </source>
</evidence>
<keyword evidence="4" id="KW-0963">Cytoplasm</keyword>
<feature type="domain" description="Ferritin-like diiron" evidence="15">
    <location>
        <begin position="8"/>
        <end position="157"/>
    </location>
</feature>
<dbReference type="SUPFAM" id="SSF47240">
    <property type="entry name" value="Ferritin-like"/>
    <property type="match status" value="1"/>
</dbReference>
<evidence type="ECO:0000256" key="6">
    <source>
        <dbReference type="ARBA" id="ARBA00023004"/>
    </source>
</evidence>
<comment type="subunit">
    <text evidence="11">Oligomer of 24 subunits. There are two types of subunits: L (light) chain and H (heavy) chain. The major chain can be light or heavy, depending on the species and tissue type. The functional molecule forms a roughly spherical shell with a diameter of 12 nm and contains a central cavity into which the insoluble mineral iron core is deposited. Interacts with NCOA4.</text>
</comment>
<evidence type="ECO:0000256" key="3">
    <source>
        <dbReference type="ARBA" id="ARBA00022434"/>
    </source>
</evidence>
<keyword evidence="6 12" id="KW-0408">Iron</keyword>
<evidence type="ECO:0000256" key="11">
    <source>
        <dbReference type="ARBA" id="ARBA00047045"/>
    </source>
</evidence>
<evidence type="ECO:0000256" key="4">
    <source>
        <dbReference type="ARBA" id="ARBA00022490"/>
    </source>
</evidence>
<dbReference type="GO" id="GO:0006826">
    <property type="term" value="P:iron ion transport"/>
    <property type="evidence" value="ECO:0007669"/>
    <property type="project" value="InterPro"/>
</dbReference>
<feature type="binding site" evidence="12">
    <location>
        <position position="139"/>
    </location>
    <ligand>
        <name>Fe cation</name>
        <dbReference type="ChEBI" id="CHEBI:24875"/>
        <label>1</label>
    </ligand>
</feature>
<evidence type="ECO:0000313" key="16">
    <source>
        <dbReference type="Ensembl" id="ENSSSCP00015000650.1"/>
    </source>
</evidence>
<dbReference type="InterPro" id="IPR001519">
    <property type="entry name" value="Ferritin"/>
</dbReference>
<evidence type="ECO:0000313" key="17">
    <source>
        <dbReference type="Proteomes" id="UP000694726"/>
    </source>
</evidence>
<reference evidence="16" key="1">
    <citation type="submission" date="2025-08" db="UniProtKB">
        <authorList>
            <consortium name="Ensembl"/>
        </authorList>
    </citation>
    <scope>IDENTIFICATION</scope>
</reference>
<keyword evidence="5 12" id="KW-0479">Metal-binding</keyword>
<dbReference type="InterPro" id="IPR009040">
    <property type="entry name" value="Ferritin-like_diiron"/>
</dbReference>
<dbReference type="GO" id="GO:0031410">
    <property type="term" value="C:cytoplasmic vesicle"/>
    <property type="evidence" value="ECO:0007669"/>
    <property type="project" value="UniProtKB-KW"/>
</dbReference>
<dbReference type="PANTHER" id="PTHR11431:SF47">
    <property type="entry name" value="FERRITIN LIGHT CHAIN"/>
    <property type="match status" value="1"/>
</dbReference>
<keyword evidence="3 13" id="KW-0409">Iron storage</keyword>
<evidence type="ECO:0000256" key="2">
    <source>
        <dbReference type="ARBA" id="ARBA00007513"/>
    </source>
</evidence>
<evidence type="ECO:0000256" key="1">
    <source>
        <dbReference type="ARBA" id="ARBA00004496"/>
    </source>
</evidence>
<keyword evidence="7" id="KW-0458">Lysosome</keyword>
<feature type="compositionally biased region" description="Low complexity" evidence="14">
    <location>
        <begin position="186"/>
        <end position="199"/>
    </location>
</feature>
<evidence type="ECO:0000256" key="10">
    <source>
        <dbReference type="ARBA" id="ARBA00045578"/>
    </source>
</evidence>
<proteinExistence type="inferred from homology"/>
<accession>A0A8D0MBM7</accession>
<dbReference type="Pfam" id="PF00210">
    <property type="entry name" value="Ferritin"/>
    <property type="match status" value="1"/>
</dbReference>
<dbReference type="GO" id="GO:0044754">
    <property type="term" value="C:autolysosome"/>
    <property type="evidence" value="ECO:0007669"/>
    <property type="project" value="UniProtKB-SubCell"/>
</dbReference>
<evidence type="ECO:0000259" key="15">
    <source>
        <dbReference type="PROSITE" id="PS50905"/>
    </source>
</evidence>
<dbReference type="Proteomes" id="UP000694726">
    <property type="component" value="Unplaced"/>
</dbReference>
<name>A0A8D0MBM7_PIG</name>